<feature type="compositionally biased region" description="Basic and acidic residues" evidence="1">
    <location>
        <begin position="79"/>
        <end position="95"/>
    </location>
</feature>
<name>A0AAW1L5J8_POPJA</name>
<proteinExistence type="predicted"/>
<keyword evidence="3" id="KW-1185">Reference proteome</keyword>
<organism evidence="2 3">
    <name type="scientific">Popillia japonica</name>
    <name type="common">Japanese beetle</name>
    <dbReference type="NCBI Taxonomy" id="7064"/>
    <lineage>
        <taxon>Eukaryota</taxon>
        <taxon>Metazoa</taxon>
        <taxon>Ecdysozoa</taxon>
        <taxon>Arthropoda</taxon>
        <taxon>Hexapoda</taxon>
        <taxon>Insecta</taxon>
        <taxon>Pterygota</taxon>
        <taxon>Neoptera</taxon>
        <taxon>Endopterygota</taxon>
        <taxon>Coleoptera</taxon>
        <taxon>Polyphaga</taxon>
        <taxon>Scarabaeiformia</taxon>
        <taxon>Scarabaeidae</taxon>
        <taxon>Rutelinae</taxon>
        <taxon>Popillia</taxon>
    </lineage>
</organism>
<feature type="region of interest" description="Disordered" evidence="1">
    <location>
        <begin position="1"/>
        <end position="52"/>
    </location>
</feature>
<gene>
    <name evidence="2" type="ORF">QE152_g16925</name>
</gene>
<evidence type="ECO:0000256" key="1">
    <source>
        <dbReference type="SAM" id="MobiDB-lite"/>
    </source>
</evidence>
<dbReference type="AlphaFoldDB" id="A0AAW1L5J8"/>
<dbReference type="Proteomes" id="UP001458880">
    <property type="component" value="Unassembled WGS sequence"/>
</dbReference>
<feature type="compositionally biased region" description="Polar residues" evidence="1">
    <location>
        <begin position="10"/>
        <end position="46"/>
    </location>
</feature>
<accession>A0AAW1L5J8</accession>
<evidence type="ECO:0000313" key="3">
    <source>
        <dbReference type="Proteomes" id="UP001458880"/>
    </source>
</evidence>
<comment type="caution">
    <text evidence="2">The sequence shown here is derived from an EMBL/GenBank/DDBJ whole genome shotgun (WGS) entry which is preliminary data.</text>
</comment>
<evidence type="ECO:0000313" key="2">
    <source>
        <dbReference type="EMBL" id="KAK9729012.1"/>
    </source>
</evidence>
<feature type="region of interest" description="Disordered" evidence="1">
    <location>
        <begin position="70"/>
        <end position="95"/>
    </location>
</feature>
<protein>
    <submittedName>
        <fullName evidence="2">Uncharacterized protein</fullName>
    </submittedName>
</protein>
<reference evidence="2 3" key="1">
    <citation type="journal article" date="2024" name="BMC Genomics">
        <title>De novo assembly and annotation of Popillia japonica's genome with initial clues to its potential as an invasive pest.</title>
        <authorList>
            <person name="Cucini C."/>
            <person name="Boschi S."/>
            <person name="Funari R."/>
            <person name="Cardaioli E."/>
            <person name="Iannotti N."/>
            <person name="Marturano G."/>
            <person name="Paoli F."/>
            <person name="Bruttini M."/>
            <person name="Carapelli A."/>
            <person name="Frati F."/>
            <person name="Nardi F."/>
        </authorList>
    </citation>
    <scope>NUCLEOTIDE SEQUENCE [LARGE SCALE GENOMIC DNA]</scope>
    <source>
        <strain evidence="2">DMR45628</strain>
    </source>
</reference>
<sequence>MPLSVYPLTKQLSSPKPTISKFSEVTSPTSDVNTKSNRNDVSSNKPQEPVKDKKLIESLAKKYAVQPIPKFKKTPLNSGEKEVEKNGQSQKNKEETLKEIRELLSKKVNFGKLGNC</sequence>
<dbReference type="EMBL" id="JASPKY010000164">
    <property type="protein sequence ID" value="KAK9729012.1"/>
    <property type="molecule type" value="Genomic_DNA"/>
</dbReference>